<evidence type="ECO:0000256" key="1">
    <source>
        <dbReference type="SAM" id="MobiDB-lite"/>
    </source>
</evidence>
<keyword evidence="3" id="KW-1185">Reference proteome</keyword>
<feature type="region of interest" description="Disordered" evidence="1">
    <location>
        <begin position="176"/>
        <end position="215"/>
    </location>
</feature>
<reference evidence="3" key="1">
    <citation type="journal article" date="2019" name="Int. J. Syst. Evol. Microbiol.">
        <title>The Global Catalogue of Microorganisms (GCM) 10K type strain sequencing project: providing services to taxonomists for standard genome sequencing and annotation.</title>
        <authorList>
            <consortium name="The Broad Institute Genomics Platform"/>
            <consortium name="The Broad Institute Genome Sequencing Center for Infectious Disease"/>
            <person name="Wu L."/>
            <person name="Ma J."/>
        </authorList>
    </citation>
    <scope>NUCLEOTIDE SEQUENCE [LARGE SCALE GENOMIC DNA]</scope>
    <source>
        <strain evidence="3">JCM 14370</strain>
    </source>
</reference>
<sequence length="215" mass="23188">MRRYALLLLLVLTGCTRNSDGITPQIILQEPSSGAITKAGKALVRGYAFDDAGIQSIKINDTELFKLKGYTSKKGKRIVPFSFQTDGSSAVSSYVIQVSDSSNNKTRLELPIRVDQKDPEITIKRVDRDLNTMRIEGVVKDNVKVQDVLVGGVSIGVTPGAEVPFYAEVPPQDTTVSAMDSAGNKVITQVEAPPPPRIEPPATGNGENTRNSSED</sequence>
<gene>
    <name evidence="2" type="ORF">GCM10008938_06280</name>
</gene>
<dbReference type="Proteomes" id="UP000632222">
    <property type="component" value="Unassembled WGS sequence"/>
</dbReference>
<proteinExistence type="predicted"/>
<protein>
    <recommendedName>
        <fullName evidence="4">Lipoprotein</fullName>
    </recommendedName>
</protein>
<dbReference type="RefSeq" id="WP_188999768.1">
    <property type="nucleotide sequence ID" value="NZ_BMOD01000002.1"/>
</dbReference>
<evidence type="ECO:0000313" key="3">
    <source>
        <dbReference type="Proteomes" id="UP000632222"/>
    </source>
</evidence>
<feature type="compositionally biased region" description="Polar residues" evidence="1">
    <location>
        <begin position="205"/>
        <end position="215"/>
    </location>
</feature>
<evidence type="ECO:0000313" key="2">
    <source>
        <dbReference type="EMBL" id="GGJ22804.1"/>
    </source>
</evidence>
<accession>A0ABQ2CUZ7</accession>
<organism evidence="2 3">
    <name type="scientific">Deinococcus roseus</name>
    <dbReference type="NCBI Taxonomy" id="392414"/>
    <lineage>
        <taxon>Bacteria</taxon>
        <taxon>Thermotogati</taxon>
        <taxon>Deinococcota</taxon>
        <taxon>Deinococci</taxon>
        <taxon>Deinococcales</taxon>
        <taxon>Deinococcaceae</taxon>
        <taxon>Deinococcus</taxon>
    </lineage>
</organism>
<name>A0ABQ2CUZ7_9DEIO</name>
<evidence type="ECO:0008006" key="4">
    <source>
        <dbReference type="Google" id="ProtNLM"/>
    </source>
</evidence>
<comment type="caution">
    <text evidence="2">The sequence shown here is derived from an EMBL/GenBank/DDBJ whole genome shotgun (WGS) entry which is preliminary data.</text>
</comment>
<dbReference type="EMBL" id="BMOD01000002">
    <property type="protein sequence ID" value="GGJ22804.1"/>
    <property type="molecule type" value="Genomic_DNA"/>
</dbReference>
<dbReference type="PROSITE" id="PS51257">
    <property type="entry name" value="PROKAR_LIPOPROTEIN"/>
    <property type="match status" value="1"/>
</dbReference>